<dbReference type="Gene3D" id="1.25.40.10">
    <property type="entry name" value="Tetratricopeptide repeat domain"/>
    <property type="match status" value="1"/>
</dbReference>
<dbReference type="InterPro" id="IPR011990">
    <property type="entry name" value="TPR-like_helical_dom_sf"/>
</dbReference>
<evidence type="ECO:0000313" key="2">
    <source>
        <dbReference type="Proteomes" id="UP000816034"/>
    </source>
</evidence>
<reference evidence="1 2" key="1">
    <citation type="journal article" date="2018" name="BMC Genomics">
        <title>The genome of Naegleria lovaniensis, the basis for a comparative approach to unravel pathogenicity factors of the human pathogenic amoeba N. fowleri.</title>
        <authorList>
            <person name="Liechti N."/>
            <person name="Schurch N."/>
            <person name="Bruggmann R."/>
            <person name="Wittwer M."/>
        </authorList>
    </citation>
    <scope>NUCLEOTIDE SEQUENCE [LARGE SCALE GENOMIC DNA]</scope>
    <source>
        <strain evidence="1 2">ATCC 30569</strain>
    </source>
</reference>
<comment type="caution">
    <text evidence="1">The sequence shown here is derived from an EMBL/GenBank/DDBJ whole genome shotgun (WGS) entry which is preliminary data.</text>
</comment>
<dbReference type="SMART" id="SM00028">
    <property type="entry name" value="TPR"/>
    <property type="match status" value="2"/>
</dbReference>
<gene>
    <name evidence="1" type="ORF">C9374_002688</name>
</gene>
<dbReference type="InterPro" id="IPR019734">
    <property type="entry name" value="TPR_rpt"/>
</dbReference>
<dbReference type="RefSeq" id="XP_044550234.1">
    <property type="nucleotide sequence ID" value="XM_044692132.1"/>
</dbReference>
<dbReference type="EMBL" id="PYSW02000016">
    <property type="protein sequence ID" value="KAG2386242.1"/>
    <property type="molecule type" value="Genomic_DNA"/>
</dbReference>
<name>A0AA88GP39_NAELO</name>
<protein>
    <submittedName>
        <fullName evidence="1">Uncharacterized protein</fullName>
    </submittedName>
</protein>
<dbReference type="AlphaFoldDB" id="A0AA88GP39"/>
<proteinExistence type="predicted"/>
<dbReference type="SUPFAM" id="SSF48452">
    <property type="entry name" value="TPR-like"/>
    <property type="match status" value="1"/>
</dbReference>
<organism evidence="1 2">
    <name type="scientific">Naegleria lovaniensis</name>
    <name type="common">Amoeba</name>
    <dbReference type="NCBI Taxonomy" id="51637"/>
    <lineage>
        <taxon>Eukaryota</taxon>
        <taxon>Discoba</taxon>
        <taxon>Heterolobosea</taxon>
        <taxon>Tetramitia</taxon>
        <taxon>Eutetramitia</taxon>
        <taxon>Vahlkampfiidae</taxon>
        <taxon>Naegleria</taxon>
    </lineage>
</organism>
<accession>A0AA88GP39</accession>
<evidence type="ECO:0000313" key="1">
    <source>
        <dbReference type="EMBL" id="KAG2386242.1"/>
    </source>
</evidence>
<keyword evidence="2" id="KW-1185">Reference proteome</keyword>
<dbReference type="Proteomes" id="UP000816034">
    <property type="component" value="Unassembled WGS sequence"/>
</dbReference>
<sequence length="477" mass="54184">MRSSLSLFLCNTLFKTSQKQGLISLLAIPRGLKACANIVHSGREKNNTKFLIRNFASEQCRSFSSSRTEYEQQRTTNPFEQNLLEGITSFLKDTQECFVSGDAIQTQKRYEQMYNTLNKSNLMSSQDTKNIIDDLIKTSVEHITQIEKVFQKEKENIIFPLYKVYWKAATALQAIGEIEKALKLISNSLDIVPKDNSEELPQIKIIKASILNSMGLHDQAFELHTKAIADIGPKVTWKNGSEAAIAFHELGEYYLGVKGETGKAIQSFEKALSICEGFYGWTTPQTTKTAIILSRLYLETNKVDFSIILGEKALVGIELFLDSYEAPFITITGAYLARAYERKGFLPFQQSTITKVYNILRRKKAETDAQTYMECVFKLENMMGSCRFLQGHLKLADQTFSKLDQLAESVMPEWLKKDPEEAKFELAYMKYFKGVCKIGLKETSAGVKELEQAKAIFLGIEREDWANNCDHYINTSK</sequence>
<dbReference type="GeneID" id="68095143"/>